<dbReference type="Proteomes" id="UP000027661">
    <property type="component" value="Unassembled WGS sequence"/>
</dbReference>
<dbReference type="AlphaFoldDB" id="A0A069SL33"/>
<accession>A0A069SL33</accession>
<dbReference type="EMBL" id="JNHM01000012">
    <property type="protein sequence ID" value="KDS55487.1"/>
    <property type="molecule type" value="Genomic_DNA"/>
</dbReference>
<comment type="subcellular location">
    <subcellularLocation>
        <location evidence="1">Membrane</location>
        <topology evidence="1">Multi-pass membrane protein</topology>
    </subcellularLocation>
</comment>
<feature type="transmembrane region" description="Helical" evidence="5">
    <location>
        <begin position="33"/>
        <end position="55"/>
    </location>
</feature>
<evidence type="ECO:0000256" key="2">
    <source>
        <dbReference type="ARBA" id="ARBA00022692"/>
    </source>
</evidence>
<gene>
    <name evidence="7" type="ORF">M099_0782</name>
</gene>
<evidence type="ECO:0000256" key="1">
    <source>
        <dbReference type="ARBA" id="ARBA00004141"/>
    </source>
</evidence>
<dbReference type="PATRIC" id="fig|1339352.3.peg.755"/>
<evidence type="ECO:0000256" key="3">
    <source>
        <dbReference type="ARBA" id="ARBA00022989"/>
    </source>
</evidence>
<feature type="transmembrane region" description="Helical" evidence="5">
    <location>
        <begin position="109"/>
        <end position="128"/>
    </location>
</feature>
<evidence type="ECO:0000259" key="6">
    <source>
        <dbReference type="Pfam" id="PF04893"/>
    </source>
</evidence>
<evidence type="ECO:0000256" key="5">
    <source>
        <dbReference type="SAM" id="Phobius"/>
    </source>
</evidence>
<feature type="transmembrane region" description="Helical" evidence="5">
    <location>
        <begin position="134"/>
        <end position="152"/>
    </location>
</feature>
<sequence length="189" mass="21094">MNYKDLFKRVISLISSPAKAWEEIGKEEDRRKVLGAFVYPMIGLCGLSVFIGTFIGNTAGVAAFQIAMTRCCAIFVSLFGGYFLAAYAIDQLGKKLLGREDQYELNQQFVGYSMVVTFVLDIVSGLFSISILHWILQFYTIFVVFEGARTLMKVNEEKLTRYTLIASVIIIVCPALIAAVFNELSVILN</sequence>
<dbReference type="RefSeq" id="WP_005847462.1">
    <property type="nucleotide sequence ID" value="NZ_JNHM01000012.1"/>
</dbReference>
<name>A0A069SL33_PHOVU</name>
<organism evidence="7 8">
    <name type="scientific">Phocaeicola vulgatus str. 3975 RP4</name>
    <dbReference type="NCBI Taxonomy" id="1339352"/>
    <lineage>
        <taxon>Bacteria</taxon>
        <taxon>Pseudomonadati</taxon>
        <taxon>Bacteroidota</taxon>
        <taxon>Bacteroidia</taxon>
        <taxon>Bacteroidales</taxon>
        <taxon>Bacteroidaceae</taxon>
        <taxon>Phocaeicola</taxon>
    </lineage>
</organism>
<evidence type="ECO:0000313" key="8">
    <source>
        <dbReference type="Proteomes" id="UP000027661"/>
    </source>
</evidence>
<dbReference type="GeneID" id="5303490"/>
<feature type="transmembrane region" description="Helical" evidence="5">
    <location>
        <begin position="67"/>
        <end position="89"/>
    </location>
</feature>
<keyword evidence="4 5" id="KW-0472">Membrane</keyword>
<proteinExistence type="predicted"/>
<evidence type="ECO:0000256" key="4">
    <source>
        <dbReference type="ARBA" id="ARBA00023136"/>
    </source>
</evidence>
<comment type="caution">
    <text evidence="7">The sequence shown here is derived from an EMBL/GenBank/DDBJ whole genome shotgun (WGS) entry which is preliminary data.</text>
</comment>
<dbReference type="InterPro" id="IPR006977">
    <property type="entry name" value="Yip1_dom"/>
</dbReference>
<keyword evidence="3 5" id="KW-1133">Transmembrane helix</keyword>
<feature type="domain" description="Yip1" evidence="6">
    <location>
        <begin position="12"/>
        <end position="175"/>
    </location>
</feature>
<protein>
    <recommendedName>
        <fullName evidence="6">Yip1 domain-containing protein</fullName>
    </recommendedName>
</protein>
<feature type="transmembrane region" description="Helical" evidence="5">
    <location>
        <begin position="164"/>
        <end position="181"/>
    </location>
</feature>
<keyword evidence="2 5" id="KW-0812">Transmembrane</keyword>
<evidence type="ECO:0000313" key="7">
    <source>
        <dbReference type="EMBL" id="KDS55487.1"/>
    </source>
</evidence>
<dbReference type="GO" id="GO:0016020">
    <property type="term" value="C:membrane"/>
    <property type="evidence" value="ECO:0007669"/>
    <property type="project" value="UniProtKB-SubCell"/>
</dbReference>
<reference evidence="7 8" key="1">
    <citation type="submission" date="2014-04" db="EMBL/GenBank/DDBJ databases">
        <authorList>
            <person name="Sears C."/>
            <person name="Carroll K."/>
            <person name="Sack B.R."/>
            <person name="Qadri F."/>
            <person name="Myers L.L."/>
            <person name="Chung G.-T."/>
            <person name="Escheverria P."/>
            <person name="Fraser C.M."/>
            <person name="Sadzewicz L."/>
            <person name="Shefchek K.A."/>
            <person name="Tallon L."/>
            <person name="Das S.P."/>
            <person name="Daugherty S."/>
            <person name="Mongodin E.F."/>
        </authorList>
    </citation>
    <scope>NUCLEOTIDE SEQUENCE [LARGE SCALE GENOMIC DNA]</scope>
    <source>
        <strain evidence="7 8">3975 RP4</strain>
    </source>
</reference>
<dbReference type="Pfam" id="PF04893">
    <property type="entry name" value="Yip1"/>
    <property type="match status" value="1"/>
</dbReference>